<keyword evidence="5" id="KW-1185">Reference proteome</keyword>
<feature type="signal peptide" evidence="4">
    <location>
        <begin position="1"/>
        <end position="16"/>
    </location>
</feature>
<dbReference type="PANTHER" id="PTHR22725">
    <property type="entry name" value="FATTY ACID-BINDING PROTEIN HOMOLOG 1-RELATED-RELATED"/>
    <property type="match status" value="1"/>
</dbReference>
<dbReference type="InterPro" id="IPR000463">
    <property type="entry name" value="Fatty_acid-bd"/>
</dbReference>
<dbReference type="PANTHER" id="PTHR22725:SF9">
    <property type="entry name" value="FATTY ACID-BINDING PROTEIN HOMOLOG 3"/>
    <property type="match status" value="1"/>
</dbReference>
<dbReference type="Gene3D" id="2.40.128.20">
    <property type="match status" value="1"/>
</dbReference>
<evidence type="ECO:0000256" key="1">
    <source>
        <dbReference type="ARBA" id="ARBA00008390"/>
    </source>
</evidence>
<dbReference type="PRINTS" id="PR00178">
    <property type="entry name" value="FATTYACIDBP"/>
</dbReference>
<protein>
    <submittedName>
        <fullName evidence="6">Cytosolic fatty-acid binding proteins domain-containing protein</fullName>
    </submittedName>
</protein>
<keyword evidence="3" id="KW-0446">Lipid-binding</keyword>
<organism evidence="5 6">
    <name type="scientific">Mesorhabditis belari</name>
    <dbReference type="NCBI Taxonomy" id="2138241"/>
    <lineage>
        <taxon>Eukaryota</taxon>
        <taxon>Metazoa</taxon>
        <taxon>Ecdysozoa</taxon>
        <taxon>Nematoda</taxon>
        <taxon>Chromadorea</taxon>
        <taxon>Rhabditida</taxon>
        <taxon>Rhabditina</taxon>
        <taxon>Rhabditomorpha</taxon>
        <taxon>Rhabditoidea</taxon>
        <taxon>Rhabditidae</taxon>
        <taxon>Mesorhabditinae</taxon>
        <taxon>Mesorhabditis</taxon>
    </lineage>
</organism>
<evidence type="ECO:0000313" key="5">
    <source>
        <dbReference type="Proteomes" id="UP000887575"/>
    </source>
</evidence>
<evidence type="ECO:0000313" key="6">
    <source>
        <dbReference type="WBParaSite" id="MBELARI_LOCUS4066"/>
    </source>
</evidence>
<name>A0AAF3FB31_9BILA</name>
<evidence type="ECO:0000256" key="3">
    <source>
        <dbReference type="ARBA" id="ARBA00023121"/>
    </source>
</evidence>
<sequence>MKTLIFLCFVFAAVSANFIPNEFLGRWKHDKDIKFDEYLESKGVSWFVRKMILFAGVTKVFAKDPNDAGSYVMENLTSKKNTKYEGVKLGHEFTAEGMDGKKHKITFSFNDGKLFEKHIRIEIDKTPEEVYKFFLKDDQLVMELENNGIVAQRIFKKA</sequence>
<dbReference type="Proteomes" id="UP000887575">
    <property type="component" value="Unassembled WGS sequence"/>
</dbReference>
<evidence type="ECO:0000256" key="2">
    <source>
        <dbReference type="ARBA" id="ARBA00022448"/>
    </source>
</evidence>
<comment type="similarity">
    <text evidence="1">Belongs to the calycin superfamily. Fatty-acid binding protein (FABP) family.</text>
</comment>
<dbReference type="WBParaSite" id="MBELARI_LOCUS4066">
    <property type="protein sequence ID" value="MBELARI_LOCUS4066"/>
    <property type="gene ID" value="MBELARI_LOCUS4066"/>
</dbReference>
<keyword evidence="4" id="KW-0732">Signal</keyword>
<evidence type="ECO:0000256" key="4">
    <source>
        <dbReference type="SAM" id="SignalP"/>
    </source>
</evidence>
<keyword evidence="2" id="KW-0813">Transport</keyword>
<reference evidence="6" key="1">
    <citation type="submission" date="2024-02" db="UniProtKB">
        <authorList>
            <consortium name="WormBaseParasite"/>
        </authorList>
    </citation>
    <scope>IDENTIFICATION</scope>
</reference>
<dbReference type="GO" id="GO:0008289">
    <property type="term" value="F:lipid binding"/>
    <property type="evidence" value="ECO:0007669"/>
    <property type="project" value="UniProtKB-KW"/>
</dbReference>
<proteinExistence type="inferred from homology"/>
<feature type="chain" id="PRO_5042099218" evidence="4">
    <location>
        <begin position="17"/>
        <end position="158"/>
    </location>
</feature>
<dbReference type="AlphaFoldDB" id="A0AAF3FB31"/>
<dbReference type="InterPro" id="IPR012674">
    <property type="entry name" value="Calycin"/>
</dbReference>
<dbReference type="InterPro" id="IPR040094">
    <property type="entry name" value="Lbp1-4"/>
</dbReference>
<dbReference type="CDD" id="cd00742">
    <property type="entry name" value="FABP"/>
    <property type="match status" value="1"/>
</dbReference>
<accession>A0AAF3FB31</accession>
<dbReference type="SUPFAM" id="SSF50814">
    <property type="entry name" value="Lipocalins"/>
    <property type="match status" value="1"/>
</dbReference>